<sequence>MKQLNIDTGVEEFCINGHGVLRFNPSDPNLYHRFFALGRDLDALDRELTEKSKALPPEDAGAGFALLAEYDQRIKALLGRIFGPENDFDAALGGVNLAGVAANGQRVVQNLLEALTPVLQEGARRHLEARADAAEAQAEAARAARAGA</sequence>
<dbReference type="AlphaFoldDB" id="A0A921ILS3"/>
<proteinExistence type="predicted"/>
<dbReference type="EMBL" id="DYVE01000183">
    <property type="protein sequence ID" value="HJG28410.1"/>
    <property type="molecule type" value="Genomic_DNA"/>
</dbReference>
<dbReference type="Proteomes" id="UP000782880">
    <property type="component" value="Unassembled WGS sequence"/>
</dbReference>
<protein>
    <submittedName>
        <fullName evidence="1">Uncharacterized protein</fullName>
    </submittedName>
</protein>
<comment type="caution">
    <text evidence="1">The sequence shown here is derived from an EMBL/GenBank/DDBJ whole genome shotgun (WGS) entry which is preliminary data.</text>
</comment>
<accession>A0A921ILS3</accession>
<organism evidence="1 2">
    <name type="scientific">Subdoligranulum variabile</name>
    <dbReference type="NCBI Taxonomy" id="214851"/>
    <lineage>
        <taxon>Bacteria</taxon>
        <taxon>Bacillati</taxon>
        <taxon>Bacillota</taxon>
        <taxon>Clostridia</taxon>
        <taxon>Eubacteriales</taxon>
        <taxon>Oscillospiraceae</taxon>
        <taxon>Subdoligranulum</taxon>
    </lineage>
</organism>
<name>A0A921ILS3_9FIRM</name>
<evidence type="ECO:0000313" key="2">
    <source>
        <dbReference type="Proteomes" id="UP000782880"/>
    </source>
</evidence>
<reference evidence="1" key="1">
    <citation type="journal article" date="2021" name="PeerJ">
        <title>Extensive microbial diversity within the chicken gut microbiome revealed by metagenomics and culture.</title>
        <authorList>
            <person name="Gilroy R."/>
            <person name="Ravi A."/>
            <person name="Getino M."/>
            <person name="Pursley I."/>
            <person name="Horton D.L."/>
            <person name="Alikhan N.F."/>
            <person name="Baker D."/>
            <person name="Gharbi K."/>
            <person name="Hall N."/>
            <person name="Watson M."/>
            <person name="Adriaenssens E.M."/>
            <person name="Foster-Nyarko E."/>
            <person name="Jarju S."/>
            <person name="Secka A."/>
            <person name="Antonio M."/>
            <person name="Oren A."/>
            <person name="Chaudhuri R.R."/>
            <person name="La Ragione R."/>
            <person name="Hildebrand F."/>
            <person name="Pallen M.J."/>
        </authorList>
    </citation>
    <scope>NUCLEOTIDE SEQUENCE</scope>
    <source>
        <strain evidence="1">ChiBcec21-2208</strain>
    </source>
</reference>
<reference evidence="1" key="2">
    <citation type="submission" date="2021-09" db="EMBL/GenBank/DDBJ databases">
        <authorList>
            <person name="Gilroy R."/>
        </authorList>
    </citation>
    <scope>NUCLEOTIDE SEQUENCE</scope>
    <source>
        <strain evidence="1">ChiBcec21-2208</strain>
    </source>
</reference>
<evidence type="ECO:0000313" key="1">
    <source>
        <dbReference type="EMBL" id="HJG28410.1"/>
    </source>
</evidence>
<gene>
    <name evidence="1" type="ORF">K8V20_07170</name>
</gene>